<evidence type="ECO:0000256" key="2">
    <source>
        <dbReference type="ARBA" id="ARBA00004123"/>
    </source>
</evidence>
<evidence type="ECO:0000256" key="11">
    <source>
        <dbReference type="ARBA" id="ARBA00023054"/>
    </source>
</evidence>
<dbReference type="Proteomes" id="UP000242180">
    <property type="component" value="Unassembled WGS sequence"/>
</dbReference>
<comment type="pathway">
    <text evidence="3 14">Protein modification; protein ubiquitination.</text>
</comment>
<dbReference type="GO" id="GO:0033503">
    <property type="term" value="C:HULC complex"/>
    <property type="evidence" value="ECO:0007669"/>
    <property type="project" value="TreeGrafter"/>
</dbReference>
<evidence type="ECO:0000256" key="10">
    <source>
        <dbReference type="ARBA" id="ARBA00022853"/>
    </source>
</evidence>
<evidence type="ECO:0000256" key="3">
    <source>
        <dbReference type="ARBA" id="ARBA00004906"/>
    </source>
</evidence>
<dbReference type="GO" id="GO:0008270">
    <property type="term" value="F:zinc ion binding"/>
    <property type="evidence" value="ECO:0007669"/>
    <property type="project" value="UniProtKB-KW"/>
</dbReference>
<feature type="compositionally biased region" description="Low complexity" evidence="16">
    <location>
        <begin position="32"/>
        <end position="41"/>
    </location>
</feature>
<dbReference type="AlphaFoldDB" id="A0A1X2HUB4"/>
<keyword evidence="11 14" id="KW-0175">Coiled coil</keyword>
<dbReference type="Pfam" id="PF00097">
    <property type="entry name" value="zf-C3HC4"/>
    <property type="match status" value="1"/>
</dbReference>
<keyword evidence="7 13" id="KW-0863">Zinc-finger</keyword>
<proteinExistence type="inferred from homology"/>
<feature type="compositionally biased region" description="Low complexity" evidence="16">
    <location>
        <begin position="275"/>
        <end position="284"/>
    </location>
</feature>
<dbReference type="Gene3D" id="3.30.40.10">
    <property type="entry name" value="Zinc/RING finger domain, C3HC4 (zinc finger)"/>
    <property type="match status" value="1"/>
</dbReference>
<dbReference type="EC" id="2.3.2.27" evidence="14"/>
<keyword evidence="12 14" id="KW-0539">Nucleus</keyword>
<evidence type="ECO:0000259" key="17">
    <source>
        <dbReference type="PROSITE" id="PS50089"/>
    </source>
</evidence>
<dbReference type="UniPathway" id="UPA00143"/>
<sequence>MATAEENNSKRRPLDDEQSSSPRPPPKKRLVSSASSSPAPSLDGDNDSGQEDNVDHLEDFRKDAAFRQWKEYKRMERRWRKQSQKAEADHHSAEELVSSWSTHLQQLRSAVDGLVTEQGLKSLEKLKLTQDENTSNSRRLKDLLDEPWATEEASNITSAVKTLVTDDPLPLQYANAWRSKRVAFSGSLRSMLDATSLGNFLHDYEDSLSSWNAKQQSLSSYSQELGLAASKYLSLSEEVRLTLQNVKYIEDRARDIRIELLNAENRLSKSGTENSQAAAESSSSRFEENVRADSDEVEKPGLDGSQDPLLLAKQALDNHMRDIEEIKDQRIDLKQKIAQLDIDILKKPEHHIYKSSIVRQLYQAQEYYRDKSRRNMDVCINLQKDIDNIRNNRRRFIRNLECEHNDHIDALQEKLGRREHDLTETRGQRDALQAQVEERKVNVDYRNASTAELRLIAEQRKERTCDMETELHRLNLKKAAMTGDRTFYNTIADRKGVVLSKEVLESELEALMVQYTQSLKHLSGEAALQDQLEANAALTARVADLSTACELFQEKYGFPPEVTDKDEALRFMKAKIDLVVAAFAEAEVKIKALEESEFQVLSEIESVSKGYSDLEGQNLGKIEQLKQIEDDFQKLRIERARCFSAFGLLNKTKDSSQMAVNALRRQIEKELVYIRQLNERERNLSSHCTMLDRQQAAGDTALEVYTQKNSELEEISKDLSAKMASAKDTVIELERSIMDKIKSIEQGAHERLRLEESSELLRRKINASTKVGQPASLLQQKEDYRALLNCGSCRMRIKSTVLMRCMHAFCKECIDSQIKSRQRRCPTCAEPIGLNDAQQFYF</sequence>
<dbReference type="OMA" id="MSKLEDN"/>
<comment type="subcellular location">
    <subcellularLocation>
        <location evidence="2 14">Nucleus</location>
    </subcellularLocation>
</comment>
<dbReference type="InterPro" id="IPR013083">
    <property type="entry name" value="Znf_RING/FYVE/PHD"/>
</dbReference>
<gene>
    <name evidence="18" type="ORF">BCR43DRAFT_482838</name>
</gene>
<feature type="coiled-coil region" evidence="15">
    <location>
        <begin position="309"/>
        <end position="343"/>
    </location>
</feature>
<dbReference type="Pfam" id="PF08647">
    <property type="entry name" value="BRE1"/>
    <property type="match status" value="1"/>
</dbReference>
<evidence type="ECO:0000256" key="8">
    <source>
        <dbReference type="ARBA" id="ARBA00022786"/>
    </source>
</evidence>
<keyword evidence="19" id="KW-1185">Reference proteome</keyword>
<dbReference type="PROSITE" id="PS50089">
    <property type="entry name" value="ZF_RING_2"/>
    <property type="match status" value="1"/>
</dbReference>
<keyword evidence="6 14" id="KW-0479">Metal-binding</keyword>
<organism evidence="18 19">
    <name type="scientific">Syncephalastrum racemosum</name>
    <name type="common">Filamentous fungus</name>
    <dbReference type="NCBI Taxonomy" id="13706"/>
    <lineage>
        <taxon>Eukaryota</taxon>
        <taxon>Fungi</taxon>
        <taxon>Fungi incertae sedis</taxon>
        <taxon>Mucoromycota</taxon>
        <taxon>Mucoromycotina</taxon>
        <taxon>Mucoromycetes</taxon>
        <taxon>Mucorales</taxon>
        <taxon>Syncephalastraceae</taxon>
        <taxon>Syncephalastrum</taxon>
    </lineage>
</organism>
<evidence type="ECO:0000256" key="15">
    <source>
        <dbReference type="SAM" id="Coils"/>
    </source>
</evidence>
<dbReference type="InParanoid" id="A0A1X2HUB4"/>
<evidence type="ECO:0000313" key="18">
    <source>
        <dbReference type="EMBL" id="ORZ03156.1"/>
    </source>
</evidence>
<feature type="region of interest" description="Disordered" evidence="16">
    <location>
        <begin position="1"/>
        <end position="60"/>
    </location>
</feature>
<dbReference type="InterPro" id="IPR017907">
    <property type="entry name" value="Znf_RING_CS"/>
</dbReference>
<evidence type="ECO:0000256" key="13">
    <source>
        <dbReference type="PROSITE-ProRule" id="PRU00175"/>
    </source>
</evidence>
<dbReference type="GO" id="GO:0016567">
    <property type="term" value="P:protein ubiquitination"/>
    <property type="evidence" value="ECO:0007669"/>
    <property type="project" value="UniProtKB-UniRule"/>
</dbReference>
<evidence type="ECO:0000256" key="5">
    <source>
        <dbReference type="ARBA" id="ARBA00022679"/>
    </source>
</evidence>
<dbReference type="CDD" id="cd16499">
    <property type="entry name" value="RING-HC_Bre1-like"/>
    <property type="match status" value="1"/>
</dbReference>
<reference evidence="18 19" key="1">
    <citation type="submission" date="2016-07" db="EMBL/GenBank/DDBJ databases">
        <title>Pervasive Adenine N6-methylation of Active Genes in Fungi.</title>
        <authorList>
            <consortium name="DOE Joint Genome Institute"/>
            <person name="Mondo S.J."/>
            <person name="Dannebaum R.O."/>
            <person name="Kuo R.C."/>
            <person name="Labutti K."/>
            <person name="Haridas S."/>
            <person name="Kuo A."/>
            <person name="Salamov A."/>
            <person name="Ahrendt S.R."/>
            <person name="Lipzen A."/>
            <person name="Sullivan W."/>
            <person name="Andreopoulos W.B."/>
            <person name="Clum A."/>
            <person name="Lindquist E."/>
            <person name="Daum C."/>
            <person name="Ramamoorthy G.K."/>
            <person name="Gryganskyi A."/>
            <person name="Culley D."/>
            <person name="Magnuson J.K."/>
            <person name="James T.Y."/>
            <person name="O'Malley M.A."/>
            <person name="Stajich J.E."/>
            <person name="Spatafora J.W."/>
            <person name="Visel A."/>
            <person name="Grigoriev I.V."/>
        </authorList>
    </citation>
    <scope>NUCLEOTIDE SEQUENCE [LARGE SCALE GENOMIC DNA]</scope>
    <source>
        <strain evidence="18 19">NRRL 2496</strain>
    </source>
</reference>
<feature type="domain" description="RING-type" evidence="17">
    <location>
        <begin position="790"/>
        <end position="828"/>
    </location>
</feature>
<dbReference type="InterPro" id="IPR001841">
    <property type="entry name" value="Znf_RING"/>
</dbReference>
<feature type="compositionally biased region" description="Basic and acidic residues" evidence="16">
    <location>
        <begin position="285"/>
        <end position="301"/>
    </location>
</feature>
<dbReference type="InterPro" id="IPR013956">
    <property type="entry name" value="E3_ubiquit_lig_Bre1"/>
</dbReference>
<evidence type="ECO:0000256" key="7">
    <source>
        <dbReference type="ARBA" id="ARBA00022771"/>
    </source>
</evidence>
<dbReference type="STRING" id="13706.A0A1X2HUB4"/>
<dbReference type="PANTHER" id="PTHR23163:SF0">
    <property type="entry name" value="E3 UBIQUITIN-PROTEIN LIGASE BRE1"/>
    <property type="match status" value="1"/>
</dbReference>
<protein>
    <recommendedName>
        <fullName evidence="14">E3 ubiquitin protein ligase</fullName>
        <ecNumber evidence="14">2.3.2.27</ecNumber>
    </recommendedName>
</protein>
<dbReference type="GO" id="GO:0006325">
    <property type="term" value="P:chromatin organization"/>
    <property type="evidence" value="ECO:0007669"/>
    <property type="project" value="UniProtKB-KW"/>
</dbReference>
<comment type="caution">
    <text evidence="18">The sequence shown here is derived from an EMBL/GenBank/DDBJ whole genome shotgun (WGS) entry which is preliminary data.</text>
</comment>
<evidence type="ECO:0000313" key="19">
    <source>
        <dbReference type="Proteomes" id="UP000242180"/>
    </source>
</evidence>
<dbReference type="FunCoup" id="A0A1X2HUB4">
    <property type="interactions" value="11"/>
</dbReference>
<evidence type="ECO:0000256" key="14">
    <source>
        <dbReference type="RuleBase" id="RU365038"/>
    </source>
</evidence>
<keyword evidence="5 14" id="KW-0808">Transferase</keyword>
<keyword evidence="8 14" id="KW-0833">Ubl conjugation pathway</keyword>
<evidence type="ECO:0000256" key="9">
    <source>
        <dbReference type="ARBA" id="ARBA00022833"/>
    </source>
</evidence>
<dbReference type="InterPro" id="IPR018957">
    <property type="entry name" value="Znf_C3HC4_RING-type"/>
</dbReference>
<dbReference type="SMART" id="SM00184">
    <property type="entry name" value="RING"/>
    <property type="match status" value="1"/>
</dbReference>
<evidence type="ECO:0000256" key="12">
    <source>
        <dbReference type="ARBA" id="ARBA00023242"/>
    </source>
</evidence>
<dbReference type="GO" id="GO:0005634">
    <property type="term" value="C:nucleus"/>
    <property type="evidence" value="ECO:0007669"/>
    <property type="project" value="UniProtKB-SubCell"/>
</dbReference>
<feature type="region of interest" description="Disordered" evidence="16">
    <location>
        <begin position="269"/>
        <end position="308"/>
    </location>
</feature>
<comment type="catalytic activity">
    <reaction evidence="1 14">
        <text>S-ubiquitinyl-[E2 ubiquitin-conjugating enzyme]-L-cysteine + [acceptor protein]-L-lysine = [E2 ubiquitin-conjugating enzyme]-L-cysteine + N(6)-ubiquitinyl-[acceptor protein]-L-lysine.</text>
        <dbReference type="EC" id="2.3.2.27"/>
    </reaction>
</comment>
<comment type="similarity">
    <text evidence="4 14">Belongs to the BRE1 family.</text>
</comment>
<name>A0A1X2HUB4_SYNRA</name>
<dbReference type="EMBL" id="MCGN01000001">
    <property type="protein sequence ID" value="ORZ03156.1"/>
    <property type="molecule type" value="Genomic_DNA"/>
</dbReference>
<dbReference type="GO" id="GO:0061630">
    <property type="term" value="F:ubiquitin protein ligase activity"/>
    <property type="evidence" value="ECO:0007669"/>
    <property type="project" value="UniProtKB-EC"/>
</dbReference>
<evidence type="ECO:0000256" key="6">
    <source>
        <dbReference type="ARBA" id="ARBA00022723"/>
    </source>
</evidence>
<dbReference type="SUPFAM" id="SSF57850">
    <property type="entry name" value="RING/U-box"/>
    <property type="match status" value="1"/>
</dbReference>
<dbReference type="PANTHER" id="PTHR23163">
    <property type="entry name" value="RING FINGER PROTEIN-RELATED"/>
    <property type="match status" value="1"/>
</dbReference>
<dbReference type="OrthoDB" id="10266039at2759"/>
<accession>A0A1X2HUB4</accession>
<evidence type="ECO:0000256" key="4">
    <source>
        <dbReference type="ARBA" id="ARBA00005555"/>
    </source>
</evidence>
<keyword evidence="10 14" id="KW-0156">Chromatin regulator</keyword>
<evidence type="ECO:0000256" key="1">
    <source>
        <dbReference type="ARBA" id="ARBA00000900"/>
    </source>
</evidence>
<feature type="coiled-coil region" evidence="15">
    <location>
        <begin position="660"/>
        <end position="736"/>
    </location>
</feature>
<evidence type="ECO:0000256" key="16">
    <source>
        <dbReference type="SAM" id="MobiDB-lite"/>
    </source>
</evidence>
<dbReference type="PROSITE" id="PS00518">
    <property type="entry name" value="ZF_RING_1"/>
    <property type="match status" value="1"/>
</dbReference>
<keyword evidence="9 14" id="KW-0862">Zinc</keyword>